<comment type="caution">
    <text evidence="2">The sequence shown here is derived from an EMBL/GenBank/DDBJ whole genome shotgun (WGS) entry which is preliminary data.</text>
</comment>
<dbReference type="Proteomes" id="UP000558089">
    <property type="component" value="Unassembled WGS sequence"/>
</dbReference>
<evidence type="ECO:0000313" key="2">
    <source>
        <dbReference type="EMBL" id="NVN17783.1"/>
    </source>
</evidence>
<dbReference type="InterPro" id="IPR019734">
    <property type="entry name" value="TPR_rpt"/>
</dbReference>
<dbReference type="SUPFAM" id="SSF160631">
    <property type="entry name" value="SMI1/KNR4-like"/>
    <property type="match status" value="1"/>
</dbReference>
<dbReference type="EMBL" id="WYET01000002">
    <property type="protein sequence ID" value="NVN17783.1"/>
    <property type="molecule type" value="Genomic_DNA"/>
</dbReference>
<keyword evidence="3" id="KW-1185">Reference proteome</keyword>
<dbReference type="SUPFAM" id="SSF48452">
    <property type="entry name" value="TPR-like"/>
    <property type="match status" value="1"/>
</dbReference>
<protein>
    <recommendedName>
        <fullName evidence="1">Knr4/Smi1-like domain-containing protein</fullName>
    </recommendedName>
</protein>
<dbReference type="InterPro" id="IPR011990">
    <property type="entry name" value="TPR-like_helical_dom_sf"/>
</dbReference>
<proteinExistence type="predicted"/>
<name>A0A850NAV1_9FLAO</name>
<dbReference type="SMART" id="SM00860">
    <property type="entry name" value="SMI1_KNR4"/>
    <property type="match status" value="1"/>
</dbReference>
<evidence type="ECO:0000259" key="1">
    <source>
        <dbReference type="SMART" id="SM00860"/>
    </source>
</evidence>
<sequence length="544" mass="63612">MNHIKKKLEKLWDLDHRFLNEGKHFKKHLYLPFSETDIAAFEKKHRIELPKTYRNFLLSICNGGVGPGNGILPLNIKNIHPKLHLPWINPLEYNELFLFDPTKDTYDTYDDKINKARLKDNLHVDHLLQGADHGQLPIADNGCGTYYFLVVKGTNKGEIWLNRLVSEEGFKWVANSFGDWFKYWLDQAILTAYKNNQTMQELYADEKIHSFLPKNVEELMDFVSQFNNLKDKSPVKILLKRILEQNIHREIVEQSIDYFLNDVHYKDIQIALHFLVQSLPNLDEAGRKKNLCQQGKAFFELGNHQRALNCFEAAMALKDPVYPSGELESPYLRTVGLCLLKSKSHKAVLEMVDTMDEAVLFLEEIHHTHKDYEMATYWGELILNTTKYQEDEEFEDYLQDIYLILIYANAALKRTLIAQEHLNKLIDLKANPETVPYEKIVENLIDINVYAFAYLCLGKYRALLRSKQNKEWLLFAKGQCFLGLGKIQKARDCFEKSYELKHWIVPYAQLIDINTKLGVFKVATRIKKEISALNPNFLRDTDYW</sequence>
<organism evidence="2 3">
    <name type="scientific">Flagellimonas chongwuensis</name>
    <dbReference type="NCBI Taxonomy" id="2697365"/>
    <lineage>
        <taxon>Bacteria</taxon>
        <taxon>Pseudomonadati</taxon>
        <taxon>Bacteroidota</taxon>
        <taxon>Flavobacteriia</taxon>
        <taxon>Flavobacteriales</taxon>
        <taxon>Flavobacteriaceae</taxon>
        <taxon>Flagellimonas</taxon>
    </lineage>
</organism>
<reference evidence="2 3" key="1">
    <citation type="submission" date="2020-01" db="EMBL/GenBank/DDBJ databases">
        <title>Draft Genome Analysis of Muricauda sp. HICW Isolated from coastal seawater of PR China.</title>
        <authorList>
            <person name="Chen M.-X."/>
        </authorList>
    </citation>
    <scope>NUCLEOTIDE SEQUENCE [LARGE SCALE GENOMIC DNA]</scope>
    <source>
        <strain evidence="2 3">HICW</strain>
    </source>
</reference>
<feature type="domain" description="Knr4/Smi1-like" evidence="1">
    <location>
        <begin position="32"/>
        <end position="187"/>
    </location>
</feature>
<dbReference type="Gene3D" id="1.25.40.10">
    <property type="entry name" value="Tetratricopeptide repeat domain"/>
    <property type="match status" value="1"/>
</dbReference>
<dbReference type="RefSeq" id="WP_176619634.1">
    <property type="nucleotide sequence ID" value="NZ_WYET01000002.1"/>
</dbReference>
<dbReference type="InterPro" id="IPR037883">
    <property type="entry name" value="Knr4/Smi1-like_sf"/>
</dbReference>
<accession>A0A850NAV1</accession>
<gene>
    <name evidence="2" type="ORF">GUA46_05460</name>
</gene>
<evidence type="ECO:0000313" key="3">
    <source>
        <dbReference type="Proteomes" id="UP000558089"/>
    </source>
</evidence>
<dbReference type="Pfam" id="PF13181">
    <property type="entry name" value="TPR_8"/>
    <property type="match status" value="2"/>
</dbReference>
<dbReference type="InterPro" id="IPR018958">
    <property type="entry name" value="Knr4/Smi1-like_dom"/>
</dbReference>
<dbReference type="AlphaFoldDB" id="A0A850NAV1"/>
<dbReference type="Pfam" id="PF09346">
    <property type="entry name" value="SMI1_KNR4"/>
    <property type="match status" value="1"/>
</dbReference>
<dbReference type="Gene3D" id="3.40.1580.10">
    <property type="entry name" value="SMI1/KNR4-like"/>
    <property type="match status" value="1"/>
</dbReference>